<dbReference type="Gene3D" id="3.30.70.330">
    <property type="match status" value="1"/>
</dbReference>
<feature type="region of interest" description="Disordered" evidence="1">
    <location>
        <begin position="1"/>
        <end position="57"/>
    </location>
</feature>
<feature type="compositionally biased region" description="Basic and acidic residues" evidence="1">
    <location>
        <begin position="18"/>
        <end position="29"/>
    </location>
</feature>
<feature type="region of interest" description="Disordered" evidence="1">
    <location>
        <begin position="198"/>
        <end position="237"/>
    </location>
</feature>
<name>T5A0U9_OPHSC</name>
<evidence type="ECO:0000313" key="2">
    <source>
        <dbReference type="EMBL" id="EQK99024.1"/>
    </source>
</evidence>
<protein>
    <submittedName>
        <fullName evidence="2">RNA recognition, RNP-1</fullName>
    </submittedName>
</protein>
<dbReference type="eggNOG" id="ENOG502S5WM">
    <property type="taxonomic scope" value="Eukaryota"/>
</dbReference>
<feature type="compositionally biased region" description="Polar residues" evidence="1">
    <location>
        <begin position="267"/>
        <end position="277"/>
    </location>
</feature>
<reference evidence="2 3" key="1">
    <citation type="journal article" date="2013" name="Chin. Sci. Bull.">
        <title>Genome survey uncovers the secrets of sex and lifestyle in caterpillar fungus.</title>
        <authorList>
            <person name="Hu X."/>
            <person name="Zhang Y."/>
            <person name="Xiao G."/>
            <person name="Zheng P."/>
            <person name="Xia Y."/>
            <person name="Zhang X."/>
            <person name="St Leger R.J."/>
            <person name="Liu X."/>
            <person name="Wang C."/>
        </authorList>
    </citation>
    <scope>NUCLEOTIDE SEQUENCE [LARGE SCALE GENOMIC DNA]</scope>
    <source>
        <strain evidence="3">Co18 / CGMCC 3.14243</strain>
        <tissue evidence="2">Fruit-body</tissue>
    </source>
</reference>
<dbReference type="SUPFAM" id="SSF54928">
    <property type="entry name" value="RNA-binding domain, RBD"/>
    <property type="match status" value="1"/>
</dbReference>
<feature type="region of interest" description="Disordered" evidence="1">
    <location>
        <begin position="265"/>
        <end position="301"/>
    </location>
</feature>
<accession>T5A0U9</accession>
<dbReference type="GO" id="GO:0003676">
    <property type="term" value="F:nucleic acid binding"/>
    <property type="evidence" value="ECO:0007669"/>
    <property type="project" value="InterPro"/>
</dbReference>
<dbReference type="EMBL" id="KE653730">
    <property type="protein sequence ID" value="EQK99024.1"/>
    <property type="molecule type" value="Genomic_DNA"/>
</dbReference>
<dbReference type="InterPro" id="IPR012677">
    <property type="entry name" value="Nucleotide-bd_a/b_plait_sf"/>
</dbReference>
<dbReference type="InterPro" id="IPR035979">
    <property type="entry name" value="RBD_domain_sf"/>
</dbReference>
<dbReference type="Proteomes" id="UP000019374">
    <property type="component" value="Unassembled WGS sequence"/>
</dbReference>
<dbReference type="HOGENOM" id="CLU_017544_0_0_1"/>
<proteinExistence type="predicted"/>
<feature type="compositionally biased region" description="Polar residues" evidence="1">
    <location>
        <begin position="203"/>
        <end position="213"/>
    </location>
</feature>
<dbReference type="AlphaFoldDB" id="T5A0U9"/>
<feature type="region of interest" description="Disordered" evidence="1">
    <location>
        <begin position="156"/>
        <end position="175"/>
    </location>
</feature>
<evidence type="ECO:0000256" key="1">
    <source>
        <dbReference type="SAM" id="MobiDB-lite"/>
    </source>
</evidence>
<dbReference type="OrthoDB" id="336240at2759"/>
<dbReference type="CDD" id="cd12254">
    <property type="entry name" value="RRM_hnRNPH_ESRPs_RBM12_like"/>
    <property type="match status" value="1"/>
</dbReference>
<evidence type="ECO:0000313" key="3">
    <source>
        <dbReference type="Proteomes" id="UP000019374"/>
    </source>
</evidence>
<gene>
    <name evidence="2" type="ORF">OCS_05260</name>
</gene>
<organism evidence="2 3">
    <name type="scientific">Ophiocordyceps sinensis (strain Co18 / CGMCC 3.14243)</name>
    <name type="common">Yarsagumba caterpillar fungus</name>
    <name type="synonym">Hirsutella sinensis</name>
    <dbReference type="NCBI Taxonomy" id="911162"/>
    <lineage>
        <taxon>Eukaryota</taxon>
        <taxon>Fungi</taxon>
        <taxon>Dikarya</taxon>
        <taxon>Ascomycota</taxon>
        <taxon>Pezizomycotina</taxon>
        <taxon>Sordariomycetes</taxon>
        <taxon>Hypocreomycetidae</taxon>
        <taxon>Hypocreales</taxon>
        <taxon>Ophiocordycipitaceae</taxon>
        <taxon>Ophiocordyceps</taxon>
    </lineage>
</organism>
<sequence length="727" mass="79389">MASRRARNKKMTATNDEDGSRIKPDDADSRPANTRSAMAAQRGRGRGNGSRDAVSRSVLNPESNVWVPKAEQVADPNVRNALIDATIYDIGSHDSNGLDHQVQNATRNWTADGTVHNGVNGLDHQVENATRNWTADGPVHNGVNGLDHQVENATRNWTADGPNGGTAGAKANGTTGRVPVKARANTIATAGVSGGAAVHFPEPTNNGHRSAGSQDHGPSVVYSKPKPMTSAGRIPQSQSCGSVLGLLSPVSSRGADGFGTNGLHFSPASSLSGNLTEPRSYAPRTPASEHVGNSPPPKFDPSGIVNESHAPYVLGLEESSPAMMLAVQDIGATRSTELLTLTNTPTGLPLLATAMAPNHFPFIEAPRMANSFNHGVVKLKNIPFSTRRAEVIAFLGRNSKILNDSEEPVHIIMERVTSKTMDAYVEFVSLEEAMKAVDRHNHNLQSGRVTRLGDRPVEVELSSQASLMKDLFPLARGLIWDGVTPQFKPYNHQFAWENFRGFISEEEMVMLIKHVEVPHRSPYSKDCPQRPYECLISTLKKFPWYATDCITISQRHAVYIGTERLLSVLSDKVSRGVDAVNLGPQLQARLVNAALACPGFTPLMKDNISWLLNIPEAEQRFFGQPPFAHSWRHQYSLAPKPGIPLDVIEWYVSVIREQTNRDMLGQSHSSRTALQEKGQQTDMHWGYFWAELGYSFGPQFDQMTLAQVAHAEFSAVERILSRALPQA</sequence>
<feature type="compositionally biased region" description="Basic residues" evidence="1">
    <location>
        <begin position="1"/>
        <end position="10"/>
    </location>
</feature>